<dbReference type="Pfam" id="PF14206">
    <property type="entry name" value="Cys_rich_CPCC"/>
    <property type="match status" value="1"/>
</dbReference>
<evidence type="ECO:0000313" key="2">
    <source>
        <dbReference type="EMBL" id="PHI31137.1"/>
    </source>
</evidence>
<reference evidence="3 5" key="3">
    <citation type="submission" date="2019-03" db="EMBL/GenBank/DDBJ databases">
        <authorList>
            <consortium name="Pathogen Informatics"/>
        </authorList>
    </citation>
    <scope>NUCLEOTIDE SEQUENCE [LARGE SCALE GENOMIC DNA]</scope>
    <source>
        <strain evidence="3 5">NCTC12282</strain>
    </source>
</reference>
<dbReference type="RefSeq" id="WP_029094588.1">
    <property type="nucleotide sequence ID" value="NZ_CAADJA010000002.1"/>
</dbReference>
<gene>
    <name evidence="2" type="ORF">CRN84_18235</name>
    <name evidence="3" type="ORF">NCTC12282_05027</name>
</gene>
<dbReference type="AlphaFoldDB" id="A0A2C6DPJ4"/>
<dbReference type="STRING" id="1111728.GCA_000427805_01582"/>
<dbReference type="Proteomes" id="UP000224974">
    <property type="component" value="Unassembled WGS sequence"/>
</dbReference>
<dbReference type="OrthoDB" id="1456570at2"/>
<feature type="domain" description="Cysteine-rich CPCC" evidence="1">
    <location>
        <begin position="95"/>
        <end position="141"/>
    </location>
</feature>
<evidence type="ECO:0000313" key="4">
    <source>
        <dbReference type="Proteomes" id="UP000224974"/>
    </source>
</evidence>
<keyword evidence="4" id="KW-1185">Reference proteome</keyword>
<reference evidence="2" key="1">
    <citation type="submission" date="2017-09" db="EMBL/GenBank/DDBJ databases">
        <title>FDA dAtabase for Regulatory Grade micrObial Sequences (FDA-ARGOS): Supporting development and validation of Infectious Disease Dx tests.</title>
        <authorList>
            <person name="Minogue T."/>
            <person name="Wolcott M."/>
            <person name="Wasieloski L."/>
            <person name="Aguilar W."/>
            <person name="Moore D."/>
            <person name="Tallon L.J."/>
            <person name="Sadzewicz L."/>
            <person name="Ott S."/>
            <person name="Zhao X."/>
            <person name="Nagaraj S."/>
            <person name="Vavikolanu K."/>
            <person name="Aluvathingal J."/>
            <person name="Nadendla S."/>
            <person name="Sichtig H."/>
        </authorList>
    </citation>
    <scope>NUCLEOTIDE SEQUENCE</scope>
    <source>
        <strain evidence="2">FDAARGOS_387</strain>
    </source>
</reference>
<evidence type="ECO:0000313" key="5">
    <source>
        <dbReference type="Proteomes" id="UP000373449"/>
    </source>
</evidence>
<dbReference type="EMBL" id="CAADJA010000002">
    <property type="protein sequence ID" value="VFS51384.1"/>
    <property type="molecule type" value="Genomic_DNA"/>
</dbReference>
<dbReference type="EMBL" id="PDDX01000001">
    <property type="protein sequence ID" value="PHI31137.1"/>
    <property type="molecule type" value="Genomic_DNA"/>
</dbReference>
<dbReference type="InterPro" id="IPR025983">
    <property type="entry name" value="Cys_rich_CPCC"/>
</dbReference>
<organism evidence="2 4">
    <name type="scientific">Budvicia aquatica</name>
    <dbReference type="NCBI Taxonomy" id="82979"/>
    <lineage>
        <taxon>Bacteria</taxon>
        <taxon>Pseudomonadati</taxon>
        <taxon>Pseudomonadota</taxon>
        <taxon>Gammaproteobacteria</taxon>
        <taxon>Enterobacterales</taxon>
        <taxon>Budviciaceae</taxon>
        <taxon>Budvicia</taxon>
    </lineage>
</organism>
<sequence length="164" mass="18641">MKVEFTHAEVVLFLKMYSLFKETLDDRVQMLLATGDIEDELADEAKKQKYNEVILENINLSVLIRNLHLEQLVKSITGNDISIIDHSDDSISGTACEACDYIVFESEEDAFYEICPVCGWQNDGSKGSNKYSSANCMTISEYKDSESFKKNIADKIQIYKKLTI</sequence>
<dbReference type="Proteomes" id="UP000373449">
    <property type="component" value="Unassembled WGS sequence"/>
</dbReference>
<reference evidence="4" key="2">
    <citation type="submission" date="2017-09" db="EMBL/GenBank/DDBJ databases">
        <title>FDA dAtabase for Regulatory Grade micrObial Sequences (FDA-ARGOS): Supporting development and validation of Infectious Disease Dx tests.</title>
        <authorList>
            <person name="Minogue T."/>
            <person name="Wolcott M."/>
            <person name="Wasieloski L."/>
            <person name="Aguilar W."/>
            <person name="Moore D."/>
            <person name="Tallon L."/>
            <person name="Sadzewicz L."/>
            <person name="Ott S."/>
            <person name="Zhao X."/>
            <person name="Nagaraj S."/>
            <person name="Vavikolanu K."/>
            <person name="Aluvathingal J."/>
            <person name="Nadendla S."/>
            <person name="Sichtig H."/>
        </authorList>
    </citation>
    <scope>NUCLEOTIDE SEQUENCE [LARGE SCALE GENOMIC DNA]</scope>
    <source>
        <strain evidence="4">FDAARGOS_387</strain>
    </source>
</reference>
<name>A0A2C6DPJ4_9GAMM</name>
<proteinExistence type="predicted"/>
<accession>A0A2C6DPJ4</accession>
<evidence type="ECO:0000313" key="3">
    <source>
        <dbReference type="EMBL" id="VFS51384.1"/>
    </source>
</evidence>
<protein>
    <recommendedName>
        <fullName evidence="1">Cysteine-rich CPCC domain-containing protein</fullName>
    </recommendedName>
</protein>
<evidence type="ECO:0000259" key="1">
    <source>
        <dbReference type="Pfam" id="PF14206"/>
    </source>
</evidence>